<feature type="compositionally biased region" description="Polar residues" evidence="1">
    <location>
        <begin position="548"/>
        <end position="564"/>
    </location>
</feature>
<dbReference type="SUPFAM" id="SSF81383">
    <property type="entry name" value="F-box domain"/>
    <property type="match status" value="2"/>
</dbReference>
<evidence type="ECO:0000313" key="3">
    <source>
        <dbReference type="EMBL" id="KAH0932714.1"/>
    </source>
</evidence>
<dbReference type="EMBL" id="JAGKQM010000003">
    <property type="protein sequence ID" value="KAH0932714.1"/>
    <property type="molecule type" value="Genomic_DNA"/>
</dbReference>
<reference evidence="3 4" key="1">
    <citation type="submission" date="2021-05" db="EMBL/GenBank/DDBJ databases">
        <title>Genome Assembly of Synthetic Allotetraploid Brassica napus Reveals Homoeologous Exchanges between Subgenomes.</title>
        <authorList>
            <person name="Davis J.T."/>
        </authorList>
    </citation>
    <scope>NUCLEOTIDE SEQUENCE [LARGE SCALE GENOMIC DNA]</scope>
    <source>
        <strain evidence="4">cv. Da-Ae</strain>
        <tissue evidence="3">Seedling</tissue>
    </source>
</reference>
<accession>A0ABQ8DTQ3</accession>
<keyword evidence="4" id="KW-1185">Reference proteome</keyword>
<evidence type="ECO:0000256" key="1">
    <source>
        <dbReference type="SAM" id="MobiDB-lite"/>
    </source>
</evidence>
<dbReference type="InterPro" id="IPR001810">
    <property type="entry name" value="F-box_dom"/>
</dbReference>
<dbReference type="InterPro" id="IPR017451">
    <property type="entry name" value="F-box-assoc_interact_dom"/>
</dbReference>
<comment type="caution">
    <text evidence="3">The sequence shown here is derived from an EMBL/GenBank/DDBJ whole genome shotgun (WGS) entry which is preliminary data.</text>
</comment>
<dbReference type="InterPro" id="IPR006527">
    <property type="entry name" value="F-box-assoc_dom_typ1"/>
</dbReference>
<dbReference type="Pfam" id="PF07734">
    <property type="entry name" value="FBA_1"/>
    <property type="match status" value="2"/>
</dbReference>
<dbReference type="Gene3D" id="1.20.1280.50">
    <property type="match status" value="2"/>
</dbReference>
<dbReference type="NCBIfam" id="TIGR01640">
    <property type="entry name" value="F_box_assoc_1"/>
    <property type="match status" value="2"/>
</dbReference>
<evidence type="ECO:0000313" key="4">
    <source>
        <dbReference type="Proteomes" id="UP000824890"/>
    </source>
</evidence>
<name>A0ABQ8DTQ3_BRANA</name>
<dbReference type="PANTHER" id="PTHR31672">
    <property type="entry name" value="BNACNNG10540D PROTEIN"/>
    <property type="match status" value="1"/>
</dbReference>
<dbReference type="Pfam" id="PF00646">
    <property type="entry name" value="F-box"/>
    <property type="match status" value="2"/>
</dbReference>
<dbReference type="SMART" id="SM00256">
    <property type="entry name" value="FBOX"/>
    <property type="match status" value="2"/>
</dbReference>
<dbReference type="CDD" id="cd22157">
    <property type="entry name" value="F-box_AtFBW1-like"/>
    <property type="match status" value="2"/>
</dbReference>
<evidence type="ECO:0000259" key="2">
    <source>
        <dbReference type="PROSITE" id="PS50181"/>
    </source>
</evidence>
<gene>
    <name evidence="3" type="ORF">HID58_009831</name>
</gene>
<dbReference type="PANTHER" id="PTHR31672:SF13">
    <property type="entry name" value="F-BOX PROTEIN CPR30-LIKE"/>
    <property type="match status" value="1"/>
</dbReference>
<feature type="region of interest" description="Disordered" evidence="1">
    <location>
        <begin position="546"/>
        <end position="565"/>
    </location>
</feature>
<dbReference type="InterPro" id="IPR036047">
    <property type="entry name" value="F-box-like_dom_sf"/>
</dbReference>
<feature type="domain" description="F-box" evidence="2">
    <location>
        <begin position="13"/>
        <end position="66"/>
    </location>
</feature>
<feature type="domain" description="F-box" evidence="2">
    <location>
        <begin position="382"/>
        <end position="429"/>
    </location>
</feature>
<organism evidence="3 4">
    <name type="scientific">Brassica napus</name>
    <name type="common">Rape</name>
    <dbReference type="NCBI Taxonomy" id="3708"/>
    <lineage>
        <taxon>Eukaryota</taxon>
        <taxon>Viridiplantae</taxon>
        <taxon>Streptophyta</taxon>
        <taxon>Embryophyta</taxon>
        <taxon>Tracheophyta</taxon>
        <taxon>Spermatophyta</taxon>
        <taxon>Magnoliopsida</taxon>
        <taxon>eudicotyledons</taxon>
        <taxon>Gunneridae</taxon>
        <taxon>Pentapetalae</taxon>
        <taxon>rosids</taxon>
        <taxon>malvids</taxon>
        <taxon>Brassicales</taxon>
        <taxon>Brassicaceae</taxon>
        <taxon>Brassiceae</taxon>
        <taxon>Brassica</taxon>
    </lineage>
</organism>
<sequence>ENRMDPTKKLKEIMAHEKLPWELIEEILSRVSPKYLVPFRVVCKRWKAILDDKTFINNHKETFRFILATKSKIYSVSMDTKILVRELLLDIPGLEAQKPKKLVSCDEFLICIMDKGAAVCNSWLKQTTWISEPSFRFYGIGHRDSNNRSEESVYKTIWNSTTGWKIHDLASGTWIDIGSESSDSNQGKKGPKTKMHSTSGVFLNGTLFWIVTSDETAFLYCILLNFPTEGFYLYCELPFGMSHALDALVLRLFNGDRFSVLKQCYVTKKIEIWVTKNKVNVEDGNDVVWMNFMTFSIPNFPGLVPFAYPQQPSYFIHKNERLVVCFCDESGKAWIYVMAENKLIEKVKIESVVDPWPLHCTYFSNLVSVPQGLRDEAKSEEIAAYENLPWELTEEILSRVSPNSLVGFRVVCKRWKATLDDKTFIYKHKETFRFILTTKSKIYSVSVDPKIVVRELTLDIPGLESQNPKKVVNYDEFLICSMDKGAAVCNPWLKQSTWISEPSFTFYGIGRLDSNGGSEESVYKTIWGSDTGWKIHDLASGTWKDIESTSSDTSEGENQPTELHSPNGVLLNGTLFWIIFADPVYILCTFQFSSEEFYGYCKLPCGIHPSDVLVINVFKGDRFSVLKQCHITKKIEIWVTKNKVNVEDGKDVVWMNFMTFSIPNFPGLVQTSYWQKPSYFIDSNERLVVCSCDETGKAWIYVMGENKLISKVHLDFVADPWPLHCTYFPSLVPVPRGLRDVAESEV</sequence>
<protein>
    <recommendedName>
        <fullName evidence="2">F-box domain-containing protein</fullName>
    </recommendedName>
</protein>
<dbReference type="InterPro" id="IPR050796">
    <property type="entry name" value="SCF_F-box_component"/>
</dbReference>
<feature type="non-terminal residue" evidence="3">
    <location>
        <position position="1"/>
    </location>
</feature>
<dbReference type="PROSITE" id="PS50181">
    <property type="entry name" value="FBOX"/>
    <property type="match status" value="2"/>
</dbReference>
<proteinExistence type="predicted"/>
<dbReference type="Proteomes" id="UP000824890">
    <property type="component" value="Unassembled WGS sequence"/>
</dbReference>